<dbReference type="Gene3D" id="3.90.190.20">
    <property type="entry name" value="Mur ligase, C-terminal domain"/>
    <property type="match status" value="1"/>
</dbReference>
<evidence type="ECO:0000256" key="5">
    <source>
        <dbReference type="ARBA" id="ARBA00023306"/>
    </source>
</evidence>
<comment type="similarity">
    <text evidence="1 7">Belongs to the MurCDEF family. MurE subfamily.</text>
</comment>
<evidence type="ECO:0000259" key="10">
    <source>
        <dbReference type="Pfam" id="PF02875"/>
    </source>
</evidence>
<dbReference type="Gene3D" id="3.40.1390.10">
    <property type="entry name" value="MurE/MurF, N-terminal domain"/>
    <property type="match status" value="1"/>
</dbReference>
<gene>
    <name evidence="7" type="primary">murE</name>
    <name evidence="12" type="ORF">ATO12_12545</name>
</gene>
<sequence>MTELKDILYKVAINAVVGNTAMSVNKIEFDSRKVEQDDVFVAIRGSVSDGHDFIEKAVDLGALVVICEQVPDIVVSGVTYVEVEDTQSALAIMASNYYDSPSGNLKLVGVTGTNGKTTIATLLYQLFKKAGFKVGLLSTVKIVVDTTVYNATHTTPDSLTINYYLKEMNNAGVEYCFMEVSSHGIHQKRTEGLDFAGGIFTNLSHDHLDYHNTFKEYRDVKKTFFDELPTKAFALVNKDDKNGSFMIQNTKAKQHTYALKSYADYRGQILESSLEGLLLKLNDHEVWAKLIGSFNAYNLLAIFGTAELLGLETLETLQLLSDLQSVSGRFQYLISDEKITAIVDYAHTPDALKNVLETINDIRTNNETLITVVGCGGDRDKMKRPVMGNIAARLSNKTIFTSDNPRTENPDQIIEDIEKGVEPQDYKKTLSITDRKQAIKTACQLANKDDIILIAGKGHETYQEINGERTDFNDFEIVKQELKKLNK</sequence>
<dbReference type="GO" id="GO:0071555">
    <property type="term" value="P:cell wall organization"/>
    <property type="evidence" value="ECO:0007669"/>
    <property type="project" value="UniProtKB-KW"/>
</dbReference>
<keyword evidence="7" id="KW-0547">Nucleotide-binding</keyword>
<keyword evidence="7" id="KW-0460">Magnesium</keyword>
<comment type="PTM">
    <text evidence="7">Carboxylation is probably crucial for Mg(2+) binding and, consequently, for the gamma-phosphate positioning of ATP.</text>
</comment>
<evidence type="ECO:0000256" key="4">
    <source>
        <dbReference type="ARBA" id="ARBA00022984"/>
    </source>
</evidence>
<evidence type="ECO:0000313" key="13">
    <source>
        <dbReference type="Proteomes" id="UP000023541"/>
    </source>
</evidence>
<keyword evidence="3 7" id="KW-0133">Cell shape</keyword>
<dbReference type="Gene3D" id="3.40.1190.10">
    <property type="entry name" value="Mur-like, catalytic domain"/>
    <property type="match status" value="1"/>
</dbReference>
<keyword evidence="5 7" id="KW-0131">Cell cycle</keyword>
<dbReference type="PANTHER" id="PTHR23135">
    <property type="entry name" value="MUR LIGASE FAMILY MEMBER"/>
    <property type="match status" value="1"/>
</dbReference>
<feature type="domain" description="Mur ligase N-terminal catalytic" evidence="9">
    <location>
        <begin position="25"/>
        <end position="98"/>
    </location>
</feature>
<feature type="binding site" evidence="7">
    <location>
        <position position="181"/>
    </location>
    <ligand>
        <name>UDP-N-acetyl-alpha-D-muramoyl-L-alanyl-D-glutamate</name>
        <dbReference type="ChEBI" id="CHEBI:83900"/>
    </ligand>
</feature>
<feature type="binding site" evidence="7">
    <location>
        <begin position="112"/>
        <end position="118"/>
    </location>
    <ligand>
        <name>ATP</name>
        <dbReference type="ChEBI" id="CHEBI:30616"/>
    </ligand>
</feature>
<dbReference type="Pfam" id="PF08245">
    <property type="entry name" value="Mur_ligase_M"/>
    <property type="match status" value="1"/>
</dbReference>
<evidence type="ECO:0000259" key="11">
    <source>
        <dbReference type="Pfam" id="PF08245"/>
    </source>
</evidence>
<feature type="binding site" evidence="7">
    <location>
        <position position="379"/>
    </location>
    <ligand>
        <name>meso-2,6-diaminopimelate</name>
        <dbReference type="ChEBI" id="CHEBI:57791"/>
    </ligand>
</feature>
<dbReference type="NCBIfam" id="TIGR01085">
    <property type="entry name" value="murE"/>
    <property type="match status" value="1"/>
</dbReference>
<dbReference type="eggNOG" id="COG0769">
    <property type="taxonomic scope" value="Bacteria"/>
</dbReference>
<keyword evidence="13" id="KW-1185">Reference proteome</keyword>
<keyword evidence="7" id="KW-0067">ATP-binding</keyword>
<evidence type="ECO:0000256" key="2">
    <source>
        <dbReference type="ARBA" id="ARBA00022618"/>
    </source>
</evidence>
<feature type="binding site" evidence="7">
    <location>
        <begin position="403"/>
        <end position="406"/>
    </location>
    <ligand>
        <name>meso-2,6-diaminopimelate</name>
        <dbReference type="ChEBI" id="CHEBI:57791"/>
    </ligand>
</feature>
<feature type="binding site" evidence="7">
    <location>
        <position position="189"/>
    </location>
    <ligand>
        <name>UDP-N-acetyl-alpha-D-muramoyl-L-alanyl-D-glutamate</name>
        <dbReference type="ChEBI" id="CHEBI:83900"/>
    </ligand>
</feature>
<dbReference type="RefSeq" id="WP_034241158.1">
    <property type="nucleotide sequence ID" value="NZ_AQRA01000003.1"/>
</dbReference>
<evidence type="ECO:0000256" key="3">
    <source>
        <dbReference type="ARBA" id="ARBA00022960"/>
    </source>
</evidence>
<feature type="binding site" evidence="7">
    <location>
        <position position="456"/>
    </location>
    <ligand>
        <name>meso-2,6-diaminopimelate</name>
        <dbReference type="ChEBI" id="CHEBI:57791"/>
    </ligand>
</feature>
<dbReference type="GO" id="GO:0009252">
    <property type="term" value="P:peptidoglycan biosynthetic process"/>
    <property type="evidence" value="ECO:0007669"/>
    <property type="project" value="UniProtKB-UniRule"/>
</dbReference>
<feature type="domain" description="Mur ligase central" evidence="11">
    <location>
        <begin position="110"/>
        <end position="304"/>
    </location>
</feature>
<evidence type="ECO:0000256" key="7">
    <source>
        <dbReference type="HAMAP-Rule" id="MF_00208"/>
    </source>
</evidence>
<dbReference type="SUPFAM" id="SSF63418">
    <property type="entry name" value="MurE/MurF N-terminal domain"/>
    <property type="match status" value="1"/>
</dbReference>
<dbReference type="NCBIfam" id="NF001126">
    <property type="entry name" value="PRK00139.1-4"/>
    <property type="match status" value="1"/>
</dbReference>
<comment type="catalytic activity">
    <reaction evidence="7">
        <text>UDP-N-acetyl-alpha-D-muramoyl-L-alanyl-D-glutamate + meso-2,6-diaminopimelate + ATP = UDP-N-acetyl-alpha-D-muramoyl-L-alanyl-gamma-D-glutamyl-meso-2,6-diaminopimelate + ADP + phosphate + H(+)</text>
        <dbReference type="Rhea" id="RHEA:23676"/>
        <dbReference type="ChEBI" id="CHEBI:15378"/>
        <dbReference type="ChEBI" id="CHEBI:30616"/>
        <dbReference type="ChEBI" id="CHEBI:43474"/>
        <dbReference type="ChEBI" id="CHEBI:57791"/>
        <dbReference type="ChEBI" id="CHEBI:83900"/>
        <dbReference type="ChEBI" id="CHEBI:83905"/>
        <dbReference type="ChEBI" id="CHEBI:456216"/>
        <dbReference type="EC" id="6.3.2.13"/>
    </reaction>
</comment>
<comment type="pathway">
    <text evidence="7 8">Cell wall biogenesis; peptidoglycan biosynthesis.</text>
</comment>
<dbReference type="EC" id="6.3.2.13" evidence="7"/>
<evidence type="ECO:0000259" key="9">
    <source>
        <dbReference type="Pfam" id="PF01225"/>
    </source>
</evidence>
<dbReference type="Proteomes" id="UP000023541">
    <property type="component" value="Unassembled WGS sequence"/>
</dbReference>
<dbReference type="InterPro" id="IPR013221">
    <property type="entry name" value="Mur_ligase_cen"/>
</dbReference>
<reference evidence="12 13" key="1">
    <citation type="submission" date="2014-04" db="EMBL/GenBank/DDBJ databases">
        <title>Aquimarina sp. 22II-S11-z7 Genome Sequencing.</title>
        <authorList>
            <person name="Lai Q."/>
        </authorList>
    </citation>
    <scope>NUCLEOTIDE SEQUENCE [LARGE SCALE GENOMIC DNA]</scope>
    <source>
        <strain evidence="12 13">22II-S11-z7</strain>
    </source>
</reference>
<dbReference type="PANTHER" id="PTHR23135:SF4">
    <property type="entry name" value="UDP-N-ACETYLMURAMOYL-L-ALANYL-D-GLUTAMATE--2,6-DIAMINOPIMELATE LIGASE MURE HOMOLOG, CHLOROPLASTIC"/>
    <property type="match status" value="1"/>
</dbReference>
<protein>
    <recommendedName>
        <fullName evidence="7">UDP-N-acetylmuramoyl-L-alanyl-D-glutamate--2,6-diaminopimelate ligase</fullName>
        <ecNumber evidence="7">6.3.2.13</ecNumber>
    </recommendedName>
    <alternativeName>
        <fullName evidence="7">Meso-A2pm-adding enzyme</fullName>
    </alternativeName>
    <alternativeName>
        <fullName evidence="7">Meso-diaminopimelate-adding enzyme</fullName>
    </alternativeName>
    <alternativeName>
        <fullName evidence="7">UDP-MurNAc-L-Ala-D-Glu:meso-diaminopimelate ligase</fullName>
    </alternativeName>
    <alternativeName>
        <fullName evidence="7">UDP-MurNAc-tripeptide synthetase</fullName>
    </alternativeName>
    <alternativeName>
        <fullName evidence="7">UDP-N-acetylmuramyl-tripeptide synthetase</fullName>
    </alternativeName>
</protein>
<evidence type="ECO:0000256" key="6">
    <source>
        <dbReference type="ARBA" id="ARBA00023316"/>
    </source>
</evidence>
<dbReference type="GO" id="GO:0008360">
    <property type="term" value="P:regulation of cell shape"/>
    <property type="evidence" value="ECO:0007669"/>
    <property type="project" value="UniProtKB-KW"/>
</dbReference>
<feature type="binding site" evidence="7">
    <location>
        <position position="187"/>
    </location>
    <ligand>
        <name>UDP-N-acetyl-alpha-D-muramoyl-L-alanyl-D-glutamate</name>
        <dbReference type="ChEBI" id="CHEBI:83900"/>
    </ligand>
</feature>
<keyword evidence="4 7" id="KW-0573">Peptidoglycan synthesis</keyword>
<comment type="caution">
    <text evidence="12">The sequence shown here is derived from an EMBL/GenBank/DDBJ whole genome shotgun (WGS) entry which is preliminary data.</text>
</comment>
<feature type="modified residue" description="N6-carboxylysine" evidence="7">
    <location>
        <position position="221"/>
    </location>
</feature>
<dbReference type="InterPro" id="IPR036615">
    <property type="entry name" value="Mur_ligase_C_dom_sf"/>
</dbReference>
<dbReference type="InterPro" id="IPR035911">
    <property type="entry name" value="MurE/MurF_N"/>
</dbReference>
<dbReference type="EMBL" id="AQRA01000003">
    <property type="protein sequence ID" value="EZH74590.1"/>
    <property type="molecule type" value="Genomic_DNA"/>
</dbReference>
<dbReference type="STRING" id="1317122.ATO12_12545"/>
<feature type="short sequence motif" description="Meso-diaminopimelate recognition motif" evidence="7">
    <location>
        <begin position="403"/>
        <end position="406"/>
    </location>
</feature>
<dbReference type="InterPro" id="IPR005761">
    <property type="entry name" value="UDP-N-AcMur-Glu-dNH2Pim_ligase"/>
</dbReference>
<feature type="binding site" evidence="7">
    <location>
        <position position="460"/>
    </location>
    <ligand>
        <name>meso-2,6-diaminopimelate</name>
        <dbReference type="ChEBI" id="CHEBI:57791"/>
    </ligand>
</feature>
<dbReference type="GO" id="GO:0000287">
    <property type="term" value="F:magnesium ion binding"/>
    <property type="evidence" value="ECO:0007669"/>
    <property type="project" value="UniProtKB-UniRule"/>
</dbReference>
<comment type="caution">
    <text evidence="7">Lacks conserved residue(s) required for the propagation of feature annotation.</text>
</comment>
<proteinExistence type="inferred from homology"/>
<evidence type="ECO:0000313" key="12">
    <source>
        <dbReference type="EMBL" id="EZH74590.1"/>
    </source>
</evidence>
<feature type="binding site" evidence="7">
    <location>
        <begin position="154"/>
        <end position="155"/>
    </location>
    <ligand>
        <name>UDP-N-acetyl-alpha-D-muramoyl-L-alanyl-D-glutamate</name>
        <dbReference type="ChEBI" id="CHEBI:83900"/>
    </ligand>
</feature>
<dbReference type="GO" id="GO:0008765">
    <property type="term" value="F:UDP-N-acetylmuramoylalanyl-D-glutamate-2,6-diaminopimelate ligase activity"/>
    <property type="evidence" value="ECO:0007669"/>
    <property type="project" value="UniProtKB-UniRule"/>
</dbReference>
<name>A0A023BX62_9FLAO</name>
<dbReference type="SUPFAM" id="SSF53623">
    <property type="entry name" value="MurD-like peptide ligases, catalytic domain"/>
    <property type="match status" value="1"/>
</dbReference>
<dbReference type="HAMAP" id="MF_00208">
    <property type="entry name" value="MurE"/>
    <property type="match status" value="1"/>
</dbReference>
<dbReference type="OrthoDB" id="9800958at2"/>
<organism evidence="12 13">
    <name type="scientific">Aquimarina atlantica</name>
    <dbReference type="NCBI Taxonomy" id="1317122"/>
    <lineage>
        <taxon>Bacteria</taxon>
        <taxon>Pseudomonadati</taxon>
        <taxon>Bacteroidota</taxon>
        <taxon>Flavobacteriia</taxon>
        <taxon>Flavobacteriales</taxon>
        <taxon>Flavobacteriaceae</taxon>
        <taxon>Aquimarina</taxon>
    </lineage>
</organism>
<dbReference type="AlphaFoldDB" id="A0A023BX62"/>
<dbReference type="GO" id="GO:0005737">
    <property type="term" value="C:cytoplasm"/>
    <property type="evidence" value="ECO:0007669"/>
    <property type="project" value="UniProtKB-SubCell"/>
</dbReference>
<dbReference type="InterPro" id="IPR036565">
    <property type="entry name" value="Mur-like_cat_sf"/>
</dbReference>
<dbReference type="Pfam" id="PF02875">
    <property type="entry name" value="Mur_ligase_C"/>
    <property type="match status" value="1"/>
</dbReference>
<feature type="domain" description="Mur ligase C-terminal" evidence="10">
    <location>
        <begin position="328"/>
        <end position="458"/>
    </location>
</feature>
<keyword evidence="7 12" id="KW-0436">Ligase</keyword>
<accession>A0A023BX62</accession>
<comment type="subcellular location">
    <subcellularLocation>
        <location evidence="7 8">Cytoplasm</location>
    </subcellularLocation>
</comment>
<dbReference type="InterPro" id="IPR000713">
    <property type="entry name" value="Mur_ligase_N"/>
</dbReference>
<keyword evidence="7" id="KW-0963">Cytoplasm</keyword>
<dbReference type="InterPro" id="IPR004101">
    <property type="entry name" value="Mur_ligase_C"/>
</dbReference>
<evidence type="ECO:0000256" key="8">
    <source>
        <dbReference type="RuleBase" id="RU004135"/>
    </source>
</evidence>
<keyword evidence="6 7" id="KW-0961">Cell wall biogenesis/degradation</keyword>
<dbReference type="SUPFAM" id="SSF53244">
    <property type="entry name" value="MurD-like peptide ligases, peptide-binding domain"/>
    <property type="match status" value="1"/>
</dbReference>
<comment type="function">
    <text evidence="7">Catalyzes the addition of meso-diaminopimelic acid to the nucleotide precursor UDP-N-acetylmuramoyl-L-alanyl-D-glutamate (UMAG) in the biosynthesis of bacterial cell-wall peptidoglycan.</text>
</comment>
<comment type="cofactor">
    <cofactor evidence="7">
        <name>Mg(2+)</name>
        <dbReference type="ChEBI" id="CHEBI:18420"/>
    </cofactor>
</comment>
<dbReference type="Pfam" id="PF01225">
    <property type="entry name" value="Mur_ligase"/>
    <property type="match status" value="1"/>
</dbReference>
<keyword evidence="2 7" id="KW-0132">Cell division</keyword>
<dbReference type="GO" id="GO:0051301">
    <property type="term" value="P:cell division"/>
    <property type="evidence" value="ECO:0007669"/>
    <property type="project" value="UniProtKB-KW"/>
</dbReference>
<dbReference type="GO" id="GO:0005524">
    <property type="term" value="F:ATP binding"/>
    <property type="evidence" value="ECO:0007669"/>
    <property type="project" value="UniProtKB-UniRule"/>
</dbReference>
<evidence type="ECO:0000256" key="1">
    <source>
        <dbReference type="ARBA" id="ARBA00005898"/>
    </source>
</evidence>
<dbReference type="UniPathway" id="UPA00219"/>
<feature type="binding site" evidence="7">
    <location>
        <position position="31"/>
    </location>
    <ligand>
        <name>UDP-N-acetyl-alpha-D-muramoyl-L-alanyl-D-glutamate</name>
        <dbReference type="ChEBI" id="CHEBI:83900"/>
    </ligand>
</feature>